<keyword evidence="8" id="KW-0456">Lyase</keyword>
<dbReference type="InterPro" id="IPR011060">
    <property type="entry name" value="RibuloseP-bd_barrel"/>
</dbReference>
<dbReference type="GO" id="GO:0004425">
    <property type="term" value="F:indole-3-glycerol-phosphate synthase activity"/>
    <property type="evidence" value="ECO:0007669"/>
    <property type="project" value="UniProtKB-EC"/>
</dbReference>
<evidence type="ECO:0000256" key="3">
    <source>
        <dbReference type="ARBA" id="ARBA00012362"/>
    </source>
</evidence>
<organism evidence="10 11">
    <name type="scientific">Physcomitrium patens</name>
    <name type="common">Spreading-leaved earth moss</name>
    <name type="synonym">Physcomitrella patens</name>
    <dbReference type="NCBI Taxonomy" id="3218"/>
    <lineage>
        <taxon>Eukaryota</taxon>
        <taxon>Viridiplantae</taxon>
        <taxon>Streptophyta</taxon>
        <taxon>Embryophyta</taxon>
        <taxon>Bryophyta</taxon>
        <taxon>Bryophytina</taxon>
        <taxon>Bryopsida</taxon>
        <taxon>Funariidae</taxon>
        <taxon>Funariales</taxon>
        <taxon>Funariaceae</taxon>
        <taxon>Physcomitrium</taxon>
    </lineage>
</organism>
<evidence type="ECO:0000259" key="9">
    <source>
        <dbReference type="Pfam" id="PF00218"/>
    </source>
</evidence>
<dbReference type="OrthoDB" id="524799at2759"/>
<reference evidence="10" key="3">
    <citation type="submission" date="2020-12" db="UniProtKB">
        <authorList>
            <consortium name="EnsemblPlants"/>
        </authorList>
    </citation>
    <scope>IDENTIFICATION</scope>
</reference>
<comment type="catalytic activity">
    <reaction evidence="1">
        <text>1-(2-carboxyphenylamino)-1-deoxy-D-ribulose 5-phosphate + H(+) = (1S,2R)-1-C-(indol-3-yl)glycerol 3-phosphate + CO2 + H2O</text>
        <dbReference type="Rhea" id="RHEA:23476"/>
        <dbReference type="ChEBI" id="CHEBI:15377"/>
        <dbReference type="ChEBI" id="CHEBI:15378"/>
        <dbReference type="ChEBI" id="CHEBI:16526"/>
        <dbReference type="ChEBI" id="CHEBI:58613"/>
        <dbReference type="ChEBI" id="CHEBI:58866"/>
        <dbReference type="EC" id="4.1.1.48"/>
    </reaction>
</comment>
<keyword evidence="5" id="KW-0210">Decarboxylase</keyword>
<dbReference type="GeneID" id="112273628"/>
<keyword evidence="4" id="KW-0028">Amino-acid biosynthesis</keyword>
<dbReference type="PANTHER" id="PTHR22854:SF2">
    <property type="entry name" value="INDOLE-3-GLYCEROL-PHOSPHATE SYNTHASE"/>
    <property type="match status" value="1"/>
</dbReference>
<reference evidence="10 11" key="2">
    <citation type="journal article" date="2018" name="Plant J.">
        <title>The Physcomitrella patens chromosome-scale assembly reveals moss genome structure and evolution.</title>
        <authorList>
            <person name="Lang D."/>
            <person name="Ullrich K.K."/>
            <person name="Murat F."/>
            <person name="Fuchs J."/>
            <person name="Jenkins J."/>
            <person name="Haas F.B."/>
            <person name="Piednoel M."/>
            <person name="Gundlach H."/>
            <person name="Van Bel M."/>
            <person name="Meyberg R."/>
            <person name="Vives C."/>
            <person name="Morata J."/>
            <person name="Symeonidi A."/>
            <person name="Hiss M."/>
            <person name="Muchero W."/>
            <person name="Kamisugi Y."/>
            <person name="Saleh O."/>
            <person name="Blanc G."/>
            <person name="Decker E.L."/>
            <person name="van Gessel N."/>
            <person name="Grimwood J."/>
            <person name="Hayes R.D."/>
            <person name="Graham S.W."/>
            <person name="Gunter L.E."/>
            <person name="McDaniel S.F."/>
            <person name="Hoernstein S.N.W."/>
            <person name="Larsson A."/>
            <person name="Li F.W."/>
            <person name="Perroud P.F."/>
            <person name="Phillips J."/>
            <person name="Ranjan P."/>
            <person name="Rokshar D.S."/>
            <person name="Rothfels C.J."/>
            <person name="Schneider L."/>
            <person name="Shu S."/>
            <person name="Stevenson D.W."/>
            <person name="Thummler F."/>
            <person name="Tillich M."/>
            <person name="Villarreal Aguilar J.C."/>
            <person name="Widiez T."/>
            <person name="Wong G.K."/>
            <person name="Wymore A."/>
            <person name="Zhang Y."/>
            <person name="Zimmer A.D."/>
            <person name="Quatrano R.S."/>
            <person name="Mayer K.F.X."/>
            <person name="Goodstein D."/>
            <person name="Casacuberta J.M."/>
            <person name="Vandepoele K."/>
            <person name="Reski R."/>
            <person name="Cuming A.C."/>
            <person name="Tuskan G.A."/>
            <person name="Maumus F."/>
            <person name="Salse J."/>
            <person name="Schmutz J."/>
            <person name="Rensing S.A."/>
        </authorList>
    </citation>
    <scope>NUCLEOTIDE SEQUENCE [LARGE SCALE GENOMIC DNA]</scope>
    <source>
        <strain evidence="10 11">cv. Gransden 2004</strain>
    </source>
</reference>
<evidence type="ECO:0000256" key="6">
    <source>
        <dbReference type="ARBA" id="ARBA00022822"/>
    </source>
</evidence>
<evidence type="ECO:0000256" key="8">
    <source>
        <dbReference type="ARBA" id="ARBA00023239"/>
    </source>
</evidence>
<evidence type="ECO:0000256" key="7">
    <source>
        <dbReference type="ARBA" id="ARBA00023141"/>
    </source>
</evidence>
<evidence type="ECO:0000313" key="10">
    <source>
        <dbReference type="EnsemblPlants" id="Pp3c20_10250V3.2"/>
    </source>
</evidence>
<name>A9TA68_PHYPA</name>
<proteinExistence type="predicted"/>
<evidence type="ECO:0000256" key="2">
    <source>
        <dbReference type="ARBA" id="ARBA00004696"/>
    </source>
</evidence>
<dbReference type="GO" id="GO:0000162">
    <property type="term" value="P:L-tryptophan biosynthetic process"/>
    <property type="evidence" value="ECO:0007669"/>
    <property type="project" value="UniProtKB-UniPathway"/>
</dbReference>
<dbReference type="Gramene" id="Pp3c20_10250V3.2">
    <property type="protein sequence ID" value="Pp3c20_10250V3.2"/>
    <property type="gene ID" value="Pp3c20_10250"/>
</dbReference>
<dbReference type="EC" id="4.1.1.48" evidence="3"/>
<keyword evidence="6" id="KW-0822">Tryptophan biosynthesis</keyword>
<gene>
    <name evidence="10" type="primary">LOC112273628</name>
</gene>
<dbReference type="EMBL" id="ABEU02000020">
    <property type="status" value="NOT_ANNOTATED_CDS"/>
    <property type="molecule type" value="Genomic_DNA"/>
</dbReference>
<evidence type="ECO:0000256" key="4">
    <source>
        <dbReference type="ARBA" id="ARBA00022605"/>
    </source>
</evidence>
<dbReference type="Gramene" id="Pp3c20_10250V3.3">
    <property type="protein sequence ID" value="Pp3c20_10250V3.3"/>
    <property type="gene ID" value="Pp3c20_10250"/>
</dbReference>
<dbReference type="InterPro" id="IPR045186">
    <property type="entry name" value="Indole-3-glycerol_P_synth"/>
</dbReference>
<comment type="pathway">
    <text evidence="2">Amino-acid biosynthesis; L-tryptophan biosynthesis; L-tryptophan from chorismate: step 4/5.</text>
</comment>
<keyword evidence="7" id="KW-0057">Aromatic amino acid biosynthesis</keyword>
<dbReference type="Pfam" id="PF00218">
    <property type="entry name" value="IGPS"/>
    <property type="match status" value="1"/>
</dbReference>
<dbReference type="SUPFAM" id="SSF51366">
    <property type="entry name" value="Ribulose-phoshate binding barrel"/>
    <property type="match status" value="1"/>
</dbReference>
<dbReference type="RefSeq" id="XP_024358366.1">
    <property type="nucleotide sequence ID" value="XM_024502598.2"/>
</dbReference>
<evidence type="ECO:0000256" key="5">
    <source>
        <dbReference type="ARBA" id="ARBA00022793"/>
    </source>
</evidence>
<keyword evidence="11" id="KW-1185">Reference proteome</keyword>
<dbReference type="InterPro" id="IPR013785">
    <property type="entry name" value="Aldolase_TIM"/>
</dbReference>
<dbReference type="HOGENOM" id="CLU_680417_0_0_1"/>
<sequence>MNPNAGCWRCWDCGLANRVGMSQVPQTSFLLVQGLTNETRSFFGLMCSCERSLEQHSTMEVLLQPAPVRASTAFLSNGEAAESSHRFSTLSSSRTLCVERRSGVGNGASWRFDVPPQSCRKVSAGFVGISERVEPDSQMGSLPRTRVWDSKVSKWSQMGRKQGRSLHVVCAAESDGETTRSKLGSIIKNKQRILESQLRGMAEGELESKLALTKAVMKPYNLLDTIAQQIMEGRTSVVVEAARLSPSETPEMLAERCVKYVEWGATAISVCTDEESSPNGLADLTAVCQAVTVPVLRRDWIIHPLQIADTCEAGATALTTVYSILSKGLPAILNYAVSLGLDAVVEVINMKELQEVATLGIPIYGINLSVGLAISMPSIRQDISKSLIGEIPFGASSMVGVYSIEEARTMKIAGADAVYIKHEVLHGPQATEKNAQVFLENLREAMSGDD</sequence>
<dbReference type="Proteomes" id="UP000006727">
    <property type="component" value="Chromosome 20"/>
</dbReference>
<reference evidence="10 11" key="1">
    <citation type="journal article" date="2008" name="Science">
        <title>The Physcomitrella genome reveals evolutionary insights into the conquest of land by plants.</title>
        <authorList>
            <person name="Rensing S."/>
            <person name="Lang D."/>
            <person name="Zimmer A."/>
            <person name="Terry A."/>
            <person name="Salamov A."/>
            <person name="Shapiro H."/>
            <person name="Nishiyama T."/>
            <person name="Perroud P.-F."/>
            <person name="Lindquist E."/>
            <person name="Kamisugi Y."/>
            <person name="Tanahashi T."/>
            <person name="Sakakibara K."/>
            <person name="Fujita T."/>
            <person name="Oishi K."/>
            <person name="Shin-I T."/>
            <person name="Kuroki Y."/>
            <person name="Toyoda A."/>
            <person name="Suzuki Y."/>
            <person name="Hashimoto A."/>
            <person name="Yamaguchi K."/>
            <person name="Sugano A."/>
            <person name="Kohara Y."/>
            <person name="Fujiyama A."/>
            <person name="Anterola A."/>
            <person name="Aoki S."/>
            <person name="Ashton N."/>
            <person name="Barbazuk W.B."/>
            <person name="Barker E."/>
            <person name="Bennetzen J."/>
            <person name="Bezanilla M."/>
            <person name="Blankenship R."/>
            <person name="Cho S.H."/>
            <person name="Dutcher S."/>
            <person name="Estelle M."/>
            <person name="Fawcett J.A."/>
            <person name="Gundlach H."/>
            <person name="Hanada K."/>
            <person name="Heyl A."/>
            <person name="Hicks K.A."/>
            <person name="Hugh J."/>
            <person name="Lohr M."/>
            <person name="Mayer K."/>
            <person name="Melkozernov A."/>
            <person name="Murata T."/>
            <person name="Nelson D."/>
            <person name="Pils B."/>
            <person name="Prigge M."/>
            <person name="Reiss B."/>
            <person name="Renner T."/>
            <person name="Rombauts S."/>
            <person name="Rushton P."/>
            <person name="Sanderfoot A."/>
            <person name="Schween G."/>
            <person name="Shiu S.-H."/>
            <person name="Stueber K."/>
            <person name="Theodoulou F.L."/>
            <person name="Tu H."/>
            <person name="Van de Peer Y."/>
            <person name="Verrier P.J."/>
            <person name="Waters E."/>
            <person name="Wood A."/>
            <person name="Yang L."/>
            <person name="Cove D."/>
            <person name="Cuming A."/>
            <person name="Hasebe M."/>
            <person name="Lucas S."/>
            <person name="Mishler D.B."/>
            <person name="Reski R."/>
            <person name="Grigoriev I."/>
            <person name="Quatrano R.S."/>
            <person name="Boore J.L."/>
        </authorList>
    </citation>
    <scope>NUCLEOTIDE SEQUENCE [LARGE SCALE GENOMIC DNA]</scope>
    <source>
        <strain evidence="10 11">cv. Gransden 2004</strain>
    </source>
</reference>
<feature type="domain" description="Indole-3-glycerol phosphate synthase" evidence="9">
    <location>
        <begin position="185"/>
        <end position="426"/>
    </location>
</feature>
<dbReference type="UniPathway" id="UPA00035">
    <property type="reaction ID" value="UER00043"/>
</dbReference>
<dbReference type="PANTHER" id="PTHR22854">
    <property type="entry name" value="TRYPTOPHAN BIOSYNTHESIS PROTEIN"/>
    <property type="match status" value="1"/>
</dbReference>
<protein>
    <recommendedName>
        <fullName evidence="3">indole-3-glycerol-phosphate synthase</fullName>
        <ecNumber evidence="3">4.1.1.48</ecNumber>
    </recommendedName>
</protein>
<dbReference type="AlphaFoldDB" id="A9TA68"/>
<dbReference type="EnsemblPlants" id="Pp3c20_10250V3.2">
    <property type="protein sequence ID" value="Pp3c20_10250V3.2"/>
    <property type="gene ID" value="Pp3c20_10250"/>
</dbReference>
<accession>A9TA68</accession>
<dbReference type="eggNOG" id="KOG4201">
    <property type="taxonomic scope" value="Eukaryota"/>
</dbReference>
<dbReference type="Gene3D" id="3.20.20.70">
    <property type="entry name" value="Aldolase class I"/>
    <property type="match status" value="1"/>
</dbReference>
<dbReference type="InterPro" id="IPR013798">
    <property type="entry name" value="Indole-3-glycerol_P_synth_dom"/>
</dbReference>
<dbReference type="EnsemblPlants" id="Pp3c20_10250V3.3">
    <property type="protein sequence ID" value="Pp3c20_10250V3.3"/>
    <property type="gene ID" value="Pp3c20_10250"/>
</dbReference>
<evidence type="ECO:0000313" key="11">
    <source>
        <dbReference type="Proteomes" id="UP000006727"/>
    </source>
</evidence>
<evidence type="ECO:0000256" key="1">
    <source>
        <dbReference type="ARBA" id="ARBA00001633"/>
    </source>
</evidence>